<feature type="non-terminal residue" evidence="1">
    <location>
        <position position="1"/>
    </location>
</feature>
<keyword evidence="2" id="KW-1185">Reference proteome</keyword>
<dbReference type="InterPro" id="IPR027417">
    <property type="entry name" value="P-loop_NTPase"/>
</dbReference>
<dbReference type="PANTHER" id="PTHR24222">
    <property type="entry name" value="ABC TRANSPORTER B FAMILY"/>
    <property type="match status" value="1"/>
</dbReference>
<accession>A0A9P6ASQ6</accession>
<evidence type="ECO:0000313" key="1">
    <source>
        <dbReference type="EMBL" id="KAF9510735.1"/>
    </source>
</evidence>
<gene>
    <name evidence="1" type="ORF">BS47DRAFT_1251322</name>
</gene>
<evidence type="ECO:0000313" key="2">
    <source>
        <dbReference type="Proteomes" id="UP000886523"/>
    </source>
</evidence>
<dbReference type="Proteomes" id="UP000886523">
    <property type="component" value="Unassembled WGS sequence"/>
</dbReference>
<protein>
    <recommendedName>
        <fullName evidence="3">p-glycoprotein</fullName>
    </recommendedName>
</protein>
<dbReference type="GO" id="GO:0005886">
    <property type="term" value="C:plasma membrane"/>
    <property type="evidence" value="ECO:0007669"/>
    <property type="project" value="TreeGrafter"/>
</dbReference>
<proteinExistence type="predicted"/>
<dbReference type="AlphaFoldDB" id="A0A9P6ASQ6"/>
<reference evidence="1" key="1">
    <citation type="journal article" date="2020" name="Nat. Commun.">
        <title>Large-scale genome sequencing of mycorrhizal fungi provides insights into the early evolution of symbiotic traits.</title>
        <authorList>
            <person name="Miyauchi S."/>
            <person name="Kiss E."/>
            <person name="Kuo A."/>
            <person name="Drula E."/>
            <person name="Kohler A."/>
            <person name="Sanchez-Garcia M."/>
            <person name="Morin E."/>
            <person name="Andreopoulos B."/>
            <person name="Barry K.W."/>
            <person name="Bonito G."/>
            <person name="Buee M."/>
            <person name="Carver A."/>
            <person name="Chen C."/>
            <person name="Cichocki N."/>
            <person name="Clum A."/>
            <person name="Culley D."/>
            <person name="Crous P.W."/>
            <person name="Fauchery L."/>
            <person name="Girlanda M."/>
            <person name="Hayes R.D."/>
            <person name="Keri Z."/>
            <person name="LaButti K."/>
            <person name="Lipzen A."/>
            <person name="Lombard V."/>
            <person name="Magnuson J."/>
            <person name="Maillard F."/>
            <person name="Murat C."/>
            <person name="Nolan M."/>
            <person name="Ohm R.A."/>
            <person name="Pangilinan J."/>
            <person name="Pereira M.F."/>
            <person name="Perotto S."/>
            <person name="Peter M."/>
            <person name="Pfister S."/>
            <person name="Riley R."/>
            <person name="Sitrit Y."/>
            <person name="Stielow J.B."/>
            <person name="Szollosi G."/>
            <person name="Zifcakova L."/>
            <person name="Stursova M."/>
            <person name="Spatafora J.W."/>
            <person name="Tedersoo L."/>
            <person name="Vaario L.M."/>
            <person name="Yamada A."/>
            <person name="Yan M."/>
            <person name="Wang P."/>
            <person name="Xu J."/>
            <person name="Bruns T."/>
            <person name="Baldrian P."/>
            <person name="Vilgalys R."/>
            <person name="Dunand C."/>
            <person name="Henrissat B."/>
            <person name="Grigoriev I.V."/>
            <person name="Hibbett D."/>
            <person name="Nagy L.G."/>
            <person name="Martin F.M."/>
        </authorList>
    </citation>
    <scope>NUCLEOTIDE SEQUENCE</scope>
    <source>
        <strain evidence="1">UP504</strain>
    </source>
</reference>
<dbReference type="SUPFAM" id="SSF52540">
    <property type="entry name" value="P-loop containing nucleoside triphosphate hydrolases"/>
    <property type="match status" value="1"/>
</dbReference>
<dbReference type="GO" id="GO:0042626">
    <property type="term" value="F:ATPase-coupled transmembrane transporter activity"/>
    <property type="evidence" value="ECO:0007669"/>
    <property type="project" value="TreeGrafter"/>
</dbReference>
<sequence>ERVAIARAIVSDPAVLLLDEATSALDTQSEGIVQDALNKASQGRTTITIAHRLSTIKDAGCIYVMGDGLVLEQGTHDELLA</sequence>
<dbReference type="PANTHER" id="PTHR24222:SF76">
    <property type="entry name" value="MYCOBACTIN IMPORT ATP-BINDING_PERMEASE PROTEIN IRTB"/>
    <property type="match status" value="1"/>
</dbReference>
<dbReference type="InterPro" id="IPR039421">
    <property type="entry name" value="Type_1_exporter"/>
</dbReference>
<comment type="caution">
    <text evidence="1">The sequence shown here is derived from an EMBL/GenBank/DDBJ whole genome shotgun (WGS) entry which is preliminary data.</text>
</comment>
<organism evidence="1 2">
    <name type="scientific">Hydnum rufescens UP504</name>
    <dbReference type="NCBI Taxonomy" id="1448309"/>
    <lineage>
        <taxon>Eukaryota</taxon>
        <taxon>Fungi</taxon>
        <taxon>Dikarya</taxon>
        <taxon>Basidiomycota</taxon>
        <taxon>Agaricomycotina</taxon>
        <taxon>Agaricomycetes</taxon>
        <taxon>Cantharellales</taxon>
        <taxon>Hydnaceae</taxon>
        <taxon>Hydnum</taxon>
    </lineage>
</organism>
<dbReference type="EMBL" id="MU129011">
    <property type="protein sequence ID" value="KAF9510735.1"/>
    <property type="molecule type" value="Genomic_DNA"/>
</dbReference>
<evidence type="ECO:0008006" key="3">
    <source>
        <dbReference type="Google" id="ProtNLM"/>
    </source>
</evidence>
<feature type="non-terminal residue" evidence="1">
    <location>
        <position position="81"/>
    </location>
</feature>
<dbReference type="OrthoDB" id="6500128at2759"/>
<name>A0A9P6ASQ6_9AGAM</name>
<dbReference type="Gene3D" id="3.40.50.300">
    <property type="entry name" value="P-loop containing nucleotide triphosphate hydrolases"/>
    <property type="match status" value="1"/>
</dbReference>